<evidence type="ECO:0000313" key="2">
    <source>
        <dbReference type="EMBL" id="MBX0302967.1"/>
    </source>
</evidence>
<reference evidence="2" key="1">
    <citation type="submission" date="2021-06" db="EMBL/GenBank/DDBJ databases">
        <title>Halomicroarcula sp. F24A a new haloarchaeum isolated from saline soil.</title>
        <authorList>
            <person name="Duran-Viseras A."/>
            <person name="Sanchez-Porro C."/>
            <person name="Ventosa A."/>
        </authorList>
    </citation>
    <scope>NUCLEOTIDE SEQUENCE</scope>
    <source>
        <strain evidence="2">F24A</strain>
    </source>
</reference>
<dbReference type="EMBL" id="RKLQ01000001">
    <property type="protein sequence ID" value="MBX0302967.1"/>
    <property type="molecule type" value="Genomic_DNA"/>
</dbReference>
<name>A0A8J8C765_9EURY</name>
<sequence>MLLPAVVETLIATFGPFLIPATLFVLGAIGYLFLYLVTRARRETYTDDQS</sequence>
<gene>
    <name evidence="2" type="ORF">EGD98_04695</name>
</gene>
<keyword evidence="1" id="KW-0812">Transmembrane</keyword>
<feature type="transmembrane region" description="Helical" evidence="1">
    <location>
        <begin position="17"/>
        <end position="37"/>
    </location>
</feature>
<dbReference type="Proteomes" id="UP000783863">
    <property type="component" value="Unassembled WGS sequence"/>
</dbReference>
<comment type="caution">
    <text evidence="2">The sequence shown here is derived from an EMBL/GenBank/DDBJ whole genome shotgun (WGS) entry which is preliminary data.</text>
</comment>
<proteinExistence type="predicted"/>
<evidence type="ECO:0000313" key="3">
    <source>
        <dbReference type="Proteomes" id="UP000783863"/>
    </source>
</evidence>
<dbReference type="GeneID" id="79276241"/>
<accession>A0A8J8C765</accession>
<evidence type="ECO:0000256" key="1">
    <source>
        <dbReference type="SAM" id="Phobius"/>
    </source>
</evidence>
<dbReference type="RefSeq" id="WP_220587193.1">
    <property type="nucleotide sequence ID" value="NZ_RKLQ01000001.1"/>
</dbReference>
<keyword evidence="3" id="KW-1185">Reference proteome</keyword>
<organism evidence="2 3">
    <name type="scientific">Haloarcula salinisoli</name>
    <dbReference type="NCBI Taxonomy" id="2487746"/>
    <lineage>
        <taxon>Archaea</taxon>
        <taxon>Methanobacteriati</taxon>
        <taxon>Methanobacteriota</taxon>
        <taxon>Stenosarchaea group</taxon>
        <taxon>Halobacteria</taxon>
        <taxon>Halobacteriales</taxon>
        <taxon>Haloarculaceae</taxon>
        <taxon>Haloarcula</taxon>
    </lineage>
</organism>
<keyword evidence="1" id="KW-1133">Transmembrane helix</keyword>
<protein>
    <submittedName>
        <fullName evidence="2">Uncharacterized protein</fullName>
    </submittedName>
</protein>
<keyword evidence="1" id="KW-0472">Membrane</keyword>
<dbReference type="AlphaFoldDB" id="A0A8J8C765"/>